<comment type="caution">
    <text evidence="2">The sequence shown here is derived from an EMBL/GenBank/DDBJ whole genome shotgun (WGS) entry which is preliminary data.</text>
</comment>
<feature type="region of interest" description="Disordered" evidence="1">
    <location>
        <begin position="50"/>
        <end position="75"/>
    </location>
</feature>
<dbReference type="AlphaFoldDB" id="A0A927BZ11"/>
<evidence type="ECO:0000256" key="1">
    <source>
        <dbReference type="SAM" id="MobiDB-lite"/>
    </source>
</evidence>
<dbReference type="Proteomes" id="UP000621560">
    <property type="component" value="Unassembled WGS sequence"/>
</dbReference>
<keyword evidence="3" id="KW-1185">Reference proteome</keyword>
<reference evidence="2" key="1">
    <citation type="submission" date="2020-09" db="EMBL/GenBank/DDBJ databases">
        <title>A novel bacterium of genus Paenibacillus, isolated from South China Sea.</title>
        <authorList>
            <person name="Huang H."/>
            <person name="Mo K."/>
            <person name="Hu Y."/>
        </authorList>
    </citation>
    <scope>NUCLEOTIDE SEQUENCE</scope>
    <source>
        <strain evidence="2">IB182496</strain>
    </source>
</reference>
<name>A0A927BZ11_9BACL</name>
<dbReference type="RefSeq" id="WP_190921204.1">
    <property type="nucleotide sequence ID" value="NZ_JACXIZ010000053.1"/>
</dbReference>
<evidence type="ECO:0000313" key="2">
    <source>
        <dbReference type="EMBL" id="MBD2848104.1"/>
    </source>
</evidence>
<evidence type="ECO:0008006" key="4">
    <source>
        <dbReference type="Google" id="ProtNLM"/>
    </source>
</evidence>
<dbReference type="PROSITE" id="PS51257">
    <property type="entry name" value="PROKAR_LIPOPROTEIN"/>
    <property type="match status" value="1"/>
</dbReference>
<accession>A0A927BZ11</accession>
<protein>
    <recommendedName>
        <fullName evidence="4">Lipoprotein</fullName>
    </recommendedName>
</protein>
<gene>
    <name evidence="2" type="ORF">IDH44_23145</name>
</gene>
<organism evidence="2 3">
    <name type="scientific">Paenibacillus sabuli</name>
    <dbReference type="NCBI Taxonomy" id="2772509"/>
    <lineage>
        <taxon>Bacteria</taxon>
        <taxon>Bacillati</taxon>
        <taxon>Bacillota</taxon>
        <taxon>Bacilli</taxon>
        <taxon>Bacillales</taxon>
        <taxon>Paenibacillaceae</taxon>
        <taxon>Paenibacillus</taxon>
    </lineage>
</organism>
<proteinExistence type="predicted"/>
<sequence>MQGRVAAMLLALLLGLFVVTGCSQAPGSYASLLMVGGQLYIGKEILSPSAPQARGTQSAGAIRTQVAPETMPDTQLASNALPVGTQLYITEEGELLARLPDGRYRAFVPKR</sequence>
<dbReference type="EMBL" id="JACXIZ010000053">
    <property type="protein sequence ID" value="MBD2848104.1"/>
    <property type="molecule type" value="Genomic_DNA"/>
</dbReference>
<evidence type="ECO:0000313" key="3">
    <source>
        <dbReference type="Proteomes" id="UP000621560"/>
    </source>
</evidence>